<keyword evidence="4" id="KW-1185">Reference proteome</keyword>
<protein>
    <recommendedName>
        <fullName evidence="2">EDR1/CTR1/ARMC3-like peptidase-like domain-containing protein</fullName>
    </recommendedName>
</protein>
<dbReference type="OMA" id="NECCVSE"/>
<comment type="caution">
    <text evidence="3">The sequence shown here is derived from an EMBL/GenBank/DDBJ whole genome shotgun (WGS) entry which is preliminary data.</text>
</comment>
<dbReference type="EMBL" id="JAHRHJ020000002">
    <property type="protein sequence ID" value="KAH9327188.1"/>
    <property type="molecule type" value="Genomic_DNA"/>
</dbReference>
<feature type="non-terminal residue" evidence="3">
    <location>
        <position position="1"/>
    </location>
</feature>
<dbReference type="Pfam" id="PF14381">
    <property type="entry name" value="EDR1_CTR1_ARMC3_pept"/>
    <property type="match status" value="1"/>
</dbReference>
<name>A0AA38GRU3_TAXCH</name>
<dbReference type="InterPro" id="IPR055164">
    <property type="entry name" value="EDR1/CTR1/ARMC3-like_pept-like"/>
</dbReference>
<organism evidence="3 4">
    <name type="scientific">Taxus chinensis</name>
    <name type="common">Chinese yew</name>
    <name type="synonym">Taxus wallichiana var. chinensis</name>
    <dbReference type="NCBI Taxonomy" id="29808"/>
    <lineage>
        <taxon>Eukaryota</taxon>
        <taxon>Viridiplantae</taxon>
        <taxon>Streptophyta</taxon>
        <taxon>Embryophyta</taxon>
        <taxon>Tracheophyta</taxon>
        <taxon>Spermatophyta</taxon>
        <taxon>Pinopsida</taxon>
        <taxon>Pinidae</taxon>
        <taxon>Conifers II</taxon>
        <taxon>Cupressales</taxon>
        <taxon>Taxaceae</taxon>
        <taxon>Taxus</taxon>
    </lineage>
</organism>
<feature type="domain" description="EDR1/CTR1/ARMC3-like peptidase-like" evidence="2">
    <location>
        <begin position="133"/>
        <end position="286"/>
    </location>
</feature>
<proteinExistence type="predicted"/>
<sequence length="288" mass="30469">MKNILRKLHIGSSVDGGGRALDSRSSSPGLLPSPSSSSPSAGGGAARATGTSSGTGAGTGTGTGTSSGTNEEDVLMDFHYFEEEYQVQLALAISASSSNTDSISNDPESLQINAAKRISLGHSPSPSPANTPAEFLAHRYWSYNVVDYDEKVMDGFYDVYGILSDPNSQGKMPSLVDLQETPVSDNIGYEVVLVNRFMDPELEQLEQKALGISLNLKGDELGLLVSGLVQGVADLVADHMGGAVNDADDMLSRWTVRCYGLRTSLNSIVLPLGRLQIGLSRHRASAFQ</sequence>
<reference evidence="3 4" key="1">
    <citation type="journal article" date="2021" name="Nat. Plants">
        <title>The Taxus genome provides insights into paclitaxel biosynthesis.</title>
        <authorList>
            <person name="Xiong X."/>
            <person name="Gou J."/>
            <person name="Liao Q."/>
            <person name="Li Y."/>
            <person name="Zhou Q."/>
            <person name="Bi G."/>
            <person name="Li C."/>
            <person name="Du R."/>
            <person name="Wang X."/>
            <person name="Sun T."/>
            <person name="Guo L."/>
            <person name="Liang H."/>
            <person name="Lu P."/>
            <person name="Wu Y."/>
            <person name="Zhang Z."/>
            <person name="Ro D.K."/>
            <person name="Shang Y."/>
            <person name="Huang S."/>
            <person name="Yan J."/>
        </authorList>
    </citation>
    <scope>NUCLEOTIDE SEQUENCE [LARGE SCALE GENOMIC DNA]</scope>
    <source>
        <strain evidence="3">Ta-2019</strain>
    </source>
</reference>
<evidence type="ECO:0000259" key="2">
    <source>
        <dbReference type="Pfam" id="PF14381"/>
    </source>
</evidence>
<evidence type="ECO:0000313" key="3">
    <source>
        <dbReference type="EMBL" id="KAH9327188.1"/>
    </source>
</evidence>
<evidence type="ECO:0000313" key="4">
    <source>
        <dbReference type="Proteomes" id="UP000824469"/>
    </source>
</evidence>
<dbReference type="Proteomes" id="UP000824469">
    <property type="component" value="Unassembled WGS sequence"/>
</dbReference>
<evidence type="ECO:0000256" key="1">
    <source>
        <dbReference type="SAM" id="MobiDB-lite"/>
    </source>
</evidence>
<dbReference type="AlphaFoldDB" id="A0AA38GRU3"/>
<feature type="region of interest" description="Disordered" evidence="1">
    <location>
        <begin position="13"/>
        <end position="71"/>
    </location>
</feature>
<feature type="compositionally biased region" description="Gly residues" evidence="1">
    <location>
        <begin position="53"/>
        <end position="65"/>
    </location>
</feature>
<accession>A0AA38GRU3</accession>
<feature type="compositionally biased region" description="Low complexity" evidence="1">
    <location>
        <begin position="23"/>
        <end position="52"/>
    </location>
</feature>
<gene>
    <name evidence="3" type="ORF">KI387_007366</name>
</gene>